<keyword evidence="3" id="KW-1185">Reference proteome</keyword>
<reference evidence="1 2" key="1">
    <citation type="journal article" date="2014" name="PLoS Genet.">
        <title>The Genome of Spironucleus salmonicida Highlights a Fish Pathogen Adapted to Fluctuating Environments.</title>
        <authorList>
            <person name="Xu F."/>
            <person name="Jerlstrom-Hultqvist J."/>
            <person name="Einarsson E."/>
            <person name="Astvaldsson A."/>
            <person name="Svard S.G."/>
            <person name="Andersson J.O."/>
        </authorList>
    </citation>
    <scope>NUCLEOTIDE SEQUENCE</scope>
    <source>
        <strain evidence="2">ATCC 50377</strain>
    </source>
</reference>
<evidence type="ECO:0000313" key="1">
    <source>
        <dbReference type="EMBL" id="EST41977.1"/>
    </source>
</evidence>
<evidence type="ECO:0000313" key="2">
    <source>
        <dbReference type="EMBL" id="KAH0574917.1"/>
    </source>
</evidence>
<dbReference type="EMBL" id="AUWU02000003">
    <property type="protein sequence ID" value="KAH0574917.1"/>
    <property type="molecule type" value="Genomic_DNA"/>
</dbReference>
<dbReference type="Proteomes" id="UP000018208">
    <property type="component" value="Unassembled WGS sequence"/>
</dbReference>
<dbReference type="AlphaFoldDB" id="V6LBY8"/>
<sequence length="130" mass="14813">MAQFAFKFPAYNSNPTSPKAAASNAFPTLLQQQLLSPGELVRFELAVALIGIKNATGTKLKRYFPAFSRTQLQSKLQKLRKHARREFQVQTVQNHHCQGIAAEHWRRPDFGGFSEKFIEKRLGQAIQKKE</sequence>
<proteinExistence type="predicted"/>
<gene>
    <name evidence="1" type="ORF">SS50377_18282</name>
    <name evidence="2" type="ORF">SS50377_22533</name>
</gene>
<protein>
    <submittedName>
        <fullName evidence="1">Uncharacterized protein</fullName>
    </submittedName>
</protein>
<dbReference type="VEuPathDB" id="GiardiaDB:SS50377_22533"/>
<evidence type="ECO:0000313" key="3">
    <source>
        <dbReference type="Proteomes" id="UP000018208"/>
    </source>
</evidence>
<reference evidence="2" key="2">
    <citation type="submission" date="2020-12" db="EMBL/GenBank/DDBJ databases">
        <title>New Spironucleus salmonicida genome in near-complete chromosomes.</title>
        <authorList>
            <person name="Xu F."/>
            <person name="Kurt Z."/>
            <person name="Jimenez-Gonzalez A."/>
            <person name="Astvaldsson A."/>
            <person name="Andersson J.O."/>
            <person name="Svard S.G."/>
        </authorList>
    </citation>
    <scope>NUCLEOTIDE SEQUENCE</scope>
    <source>
        <strain evidence="2">ATCC 50377</strain>
    </source>
</reference>
<name>V6LBY8_9EUKA</name>
<dbReference type="EMBL" id="KI546166">
    <property type="protein sequence ID" value="EST41977.1"/>
    <property type="molecule type" value="Genomic_DNA"/>
</dbReference>
<organism evidence="1">
    <name type="scientific">Spironucleus salmonicida</name>
    <dbReference type="NCBI Taxonomy" id="348837"/>
    <lineage>
        <taxon>Eukaryota</taxon>
        <taxon>Metamonada</taxon>
        <taxon>Diplomonadida</taxon>
        <taxon>Hexamitidae</taxon>
        <taxon>Hexamitinae</taxon>
        <taxon>Spironucleus</taxon>
    </lineage>
</organism>
<accession>V6LBY8</accession>